<keyword evidence="2" id="KW-1185">Reference proteome</keyword>
<evidence type="ECO:0000313" key="1">
    <source>
        <dbReference type="EMBL" id="MBA4613194.1"/>
    </source>
</evidence>
<organism evidence="1 2">
    <name type="scientific">Stappia taiwanensis</name>
    <dbReference type="NCBI Taxonomy" id="992267"/>
    <lineage>
        <taxon>Bacteria</taxon>
        <taxon>Pseudomonadati</taxon>
        <taxon>Pseudomonadota</taxon>
        <taxon>Alphaproteobacteria</taxon>
        <taxon>Hyphomicrobiales</taxon>
        <taxon>Stappiaceae</taxon>
        <taxon>Stappia</taxon>
    </lineage>
</organism>
<sequence>MAKVSLGMKSHPLSREENGVEFEIHANDGAKIGELVVSKGGVRWKPKGQHDHFFADWKKFNKIMSDAGLKKK</sequence>
<dbReference type="EMBL" id="JACEON010000016">
    <property type="protein sequence ID" value="MBA4613194.1"/>
    <property type="molecule type" value="Genomic_DNA"/>
</dbReference>
<protein>
    <submittedName>
        <fullName evidence="1">Uncharacterized protein</fullName>
    </submittedName>
</protein>
<accession>A0A838Y1W7</accession>
<gene>
    <name evidence="1" type="ORF">H1W37_16150</name>
</gene>
<dbReference type="AlphaFoldDB" id="A0A838Y1W7"/>
<reference evidence="1 2" key="1">
    <citation type="submission" date="2020-07" db="EMBL/GenBank/DDBJ databases">
        <authorList>
            <person name="Li M."/>
        </authorList>
    </citation>
    <scope>NUCLEOTIDE SEQUENCE [LARGE SCALE GENOMIC DNA]</scope>
    <source>
        <strain evidence="1 2">DSM 23284</strain>
    </source>
</reference>
<reference evidence="1 2" key="2">
    <citation type="submission" date="2020-08" db="EMBL/GenBank/DDBJ databases">
        <title>Stappia taiwanensis sp. nov., isolated from a coastal thermal spring.</title>
        <authorList>
            <person name="Kampfer P."/>
        </authorList>
    </citation>
    <scope>NUCLEOTIDE SEQUENCE [LARGE SCALE GENOMIC DNA]</scope>
    <source>
        <strain evidence="1 2">DSM 23284</strain>
    </source>
</reference>
<evidence type="ECO:0000313" key="2">
    <source>
        <dbReference type="Proteomes" id="UP000559404"/>
    </source>
</evidence>
<dbReference type="RefSeq" id="WP_181761384.1">
    <property type="nucleotide sequence ID" value="NZ_BMCR01000001.1"/>
</dbReference>
<comment type="caution">
    <text evidence="1">The sequence shown here is derived from an EMBL/GenBank/DDBJ whole genome shotgun (WGS) entry which is preliminary data.</text>
</comment>
<proteinExistence type="predicted"/>
<name>A0A838Y1W7_9HYPH</name>
<dbReference type="Proteomes" id="UP000559404">
    <property type="component" value="Unassembled WGS sequence"/>
</dbReference>